<dbReference type="PANTHER" id="PTHR34670:SF8">
    <property type="entry name" value="EXPRESSED PROTEIN"/>
    <property type="match status" value="1"/>
</dbReference>
<evidence type="ECO:0000313" key="2">
    <source>
        <dbReference type="Proteomes" id="UP001420932"/>
    </source>
</evidence>
<dbReference type="Proteomes" id="UP001420932">
    <property type="component" value="Unassembled WGS sequence"/>
</dbReference>
<name>A0AAP0P1P1_9MAGN</name>
<organism evidence="1 2">
    <name type="scientific">Stephania yunnanensis</name>
    <dbReference type="NCBI Taxonomy" id="152371"/>
    <lineage>
        <taxon>Eukaryota</taxon>
        <taxon>Viridiplantae</taxon>
        <taxon>Streptophyta</taxon>
        <taxon>Embryophyta</taxon>
        <taxon>Tracheophyta</taxon>
        <taxon>Spermatophyta</taxon>
        <taxon>Magnoliopsida</taxon>
        <taxon>Ranunculales</taxon>
        <taxon>Menispermaceae</taxon>
        <taxon>Menispermoideae</taxon>
        <taxon>Cissampelideae</taxon>
        <taxon>Stephania</taxon>
    </lineage>
</organism>
<dbReference type="PANTHER" id="PTHR34670">
    <property type="entry name" value="EXPRESSED PROTEIN"/>
    <property type="match status" value="1"/>
</dbReference>
<accession>A0AAP0P1P1</accession>
<keyword evidence="2" id="KW-1185">Reference proteome</keyword>
<comment type="caution">
    <text evidence="1">The sequence shown here is derived from an EMBL/GenBank/DDBJ whole genome shotgun (WGS) entry which is preliminary data.</text>
</comment>
<sequence length="96" mass="10240">MEGLIPYVYRAIVRYRAGGGQPPTPTSSPWFKDSPAAASSPFSYVRLPCSDSSGRFHPPSETINNAQTFTTTNSSSAATAPITQSLLCRLISSSIN</sequence>
<reference evidence="1 2" key="1">
    <citation type="submission" date="2024-01" db="EMBL/GenBank/DDBJ databases">
        <title>Genome assemblies of Stephania.</title>
        <authorList>
            <person name="Yang L."/>
        </authorList>
    </citation>
    <scope>NUCLEOTIDE SEQUENCE [LARGE SCALE GENOMIC DNA]</scope>
    <source>
        <strain evidence="1">YNDBR</strain>
        <tissue evidence="1">Leaf</tissue>
    </source>
</reference>
<gene>
    <name evidence="1" type="ORF">Syun_015840</name>
</gene>
<dbReference type="AlphaFoldDB" id="A0AAP0P1P1"/>
<dbReference type="EMBL" id="JBBNAF010000007">
    <property type="protein sequence ID" value="KAK9127043.1"/>
    <property type="molecule type" value="Genomic_DNA"/>
</dbReference>
<evidence type="ECO:0000313" key="1">
    <source>
        <dbReference type="EMBL" id="KAK9127043.1"/>
    </source>
</evidence>
<protein>
    <submittedName>
        <fullName evidence="1">Uncharacterized protein</fullName>
    </submittedName>
</protein>
<proteinExistence type="predicted"/>